<sequence length="339" mass="36054">MSFKVALNFEDGVTRFITCPATDTVADASYRAGINIPLDCRDGACGTCKSFCESGTYEGGSYIEDALSDEEAAQGFVLTCQMKPRSDLVLRILAPASACKTGVSKQEAEIESVTKLSPTTVSFSLRLAAPVNFLSGQYVNIEVPGSGQTRAYSFSSAPGAPRAEFLIRNIPSGLMSSFITQQAAPGTKVNFTGPVGSFFLREVKRPVLLLAGGTGLAPLLSMLGAMLAEPPAHPVHLVYGVTNDEDLVEVERIEDFAAKLPNFTWSACVASESAAYPHKGYVTRYIQPAHLNGGDVDVYLCGPPPMVEAVRRYFTESGIAPASFHYEKFAPSTAHGAAA</sequence>
<dbReference type="PRINTS" id="PR00410">
    <property type="entry name" value="PHEHYDRXLASE"/>
</dbReference>
<dbReference type="InterPro" id="IPR001433">
    <property type="entry name" value="OxRdtase_FAD/NAD-bd"/>
</dbReference>
<dbReference type="InterPro" id="IPR036010">
    <property type="entry name" value="2Fe-2S_ferredoxin-like_sf"/>
</dbReference>
<protein>
    <submittedName>
        <fullName evidence="4">Toluate 1,2-dioxygenase electron transfer subunit</fullName>
    </submittedName>
</protein>
<dbReference type="Gene3D" id="2.40.30.10">
    <property type="entry name" value="Translation factors"/>
    <property type="match status" value="1"/>
</dbReference>
<dbReference type="InterPro" id="IPR050415">
    <property type="entry name" value="MRET"/>
</dbReference>
<reference evidence="5" key="1">
    <citation type="journal article" date="2019" name="Int. J. Syst. Evol. Microbiol.">
        <title>The Global Catalogue of Microorganisms (GCM) 10K type strain sequencing project: providing services to taxonomists for standard genome sequencing and annotation.</title>
        <authorList>
            <consortium name="The Broad Institute Genomics Platform"/>
            <consortium name="The Broad Institute Genome Sequencing Center for Infectious Disease"/>
            <person name="Wu L."/>
            <person name="Ma J."/>
        </authorList>
    </citation>
    <scope>NUCLEOTIDE SEQUENCE [LARGE SCALE GENOMIC DNA]</scope>
    <source>
        <strain evidence="5">NBRC 112502</strain>
    </source>
</reference>
<dbReference type="SUPFAM" id="SSF63380">
    <property type="entry name" value="Riboflavin synthase domain-like"/>
    <property type="match status" value="1"/>
</dbReference>
<gene>
    <name evidence="4" type="primary">xylZ_2</name>
    <name evidence="4" type="ORF">GCM10010909_36660</name>
</gene>
<dbReference type="InterPro" id="IPR001041">
    <property type="entry name" value="2Fe-2S_ferredoxin-type"/>
</dbReference>
<dbReference type="InterPro" id="IPR001709">
    <property type="entry name" value="Flavoprot_Pyr_Nucl_cyt_Rdtase"/>
</dbReference>
<dbReference type="InterPro" id="IPR017938">
    <property type="entry name" value="Riboflavin_synthase-like_b-brl"/>
</dbReference>
<dbReference type="Gene3D" id="3.10.20.30">
    <property type="match status" value="1"/>
</dbReference>
<evidence type="ECO:0000259" key="2">
    <source>
        <dbReference type="PROSITE" id="PS51085"/>
    </source>
</evidence>
<dbReference type="InterPro" id="IPR006058">
    <property type="entry name" value="2Fe2S_fd_BS"/>
</dbReference>
<dbReference type="PROSITE" id="PS51384">
    <property type="entry name" value="FAD_FR"/>
    <property type="match status" value="1"/>
</dbReference>
<dbReference type="PANTHER" id="PTHR47354:SF5">
    <property type="entry name" value="PROTEIN RFBI"/>
    <property type="match status" value="1"/>
</dbReference>
<dbReference type="InterPro" id="IPR039261">
    <property type="entry name" value="FNR_nucleotide-bd"/>
</dbReference>
<feature type="domain" description="FAD-binding FR-type" evidence="3">
    <location>
        <begin position="103"/>
        <end position="201"/>
    </location>
</feature>
<evidence type="ECO:0000259" key="3">
    <source>
        <dbReference type="PROSITE" id="PS51384"/>
    </source>
</evidence>
<dbReference type="PRINTS" id="PR00371">
    <property type="entry name" value="FPNCR"/>
</dbReference>
<dbReference type="Pfam" id="PF00175">
    <property type="entry name" value="NAD_binding_1"/>
    <property type="match status" value="1"/>
</dbReference>
<dbReference type="InterPro" id="IPR017927">
    <property type="entry name" value="FAD-bd_FR_type"/>
</dbReference>
<name>A0ABQ6AFU6_9PROT</name>
<dbReference type="Proteomes" id="UP001156641">
    <property type="component" value="Unassembled WGS sequence"/>
</dbReference>
<dbReference type="PANTHER" id="PTHR47354">
    <property type="entry name" value="NADH OXIDOREDUCTASE HCR"/>
    <property type="match status" value="1"/>
</dbReference>
<accession>A0ABQ6AFU6</accession>
<keyword evidence="5" id="KW-1185">Reference proteome</keyword>
<evidence type="ECO:0000313" key="4">
    <source>
        <dbReference type="EMBL" id="GLR68984.1"/>
    </source>
</evidence>
<organism evidence="4 5">
    <name type="scientific">Acidocella aquatica</name>
    <dbReference type="NCBI Taxonomy" id="1922313"/>
    <lineage>
        <taxon>Bacteria</taxon>
        <taxon>Pseudomonadati</taxon>
        <taxon>Pseudomonadota</taxon>
        <taxon>Alphaproteobacteria</taxon>
        <taxon>Acetobacterales</taxon>
        <taxon>Acidocellaceae</taxon>
        <taxon>Acidocella</taxon>
    </lineage>
</organism>
<dbReference type="InterPro" id="IPR008333">
    <property type="entry name" value="Cbr1-like_FAD-bd_dom"/>
</dbReference>
<evidence type="ECO:0000256" key="1">
    <source>
        <dbReference type="ARBA" id="ARBA00034078"/>
    </source>
</evidence>
<dbReference type="PROSITE" id="PS00197">
    <property type="entry name" value="2FE2S_FER_1"/>
    <property type="match status" value="1"/>
</dbReference>
<dbReference type="Pfam" id="PF00111">
    <property type="entry name" value="Fer2"/>
    <property type="match status" value="1"/>
</dbReference>
<dbReference type="CDD" id="cd00207">
    <property type="entry name" value="fer2"/>
    <property type="match status" value="1"/>
</dbReference>
<dbReference type="SUPFAM" id="SSF54292">
    <property type="entry name" value="2Fe-2S ferredoxin-like"/>
    <property type="match status" value="1"/>
</dbReference>
<dbReference type="EMBL" id="BSOS01000099">
    <property type="protein sequence ID" value="GLR68984.1"/>
    <property type="molecule type" value="Genomic_DNA"/>
</dbReference>
<dbReference type="InterPro" id="IPR047683">
    <property type="entry name" value="BenC-like_FAD_NAD-bd"/>
</dbReference>
<comment type="caution">
    <text evidence="4">The sequence shown here is derived from an EMBL/GenBank/DDBJ whole genome shotgun (WGS) entry which is preliminary data.</text>
</comment>
<dbReference type="Pfam" id="PF00970">
    <property type="entry name" value="FAD_binding_6"/>
    <property type="match status" value="1"/>
</dbReference>
<evidence type="ECO:0000313" key="5">
    <source>
        <dbReference type="Proteomes" id="UP001156641"/>
    </source>
</evidence>
<dbReference type="SUPFAM" id="SSF52343">
    <property type="entry name" value="Ferredoxin reductase-like, C-terminal NADP-linked domain"/>
    <property type="match status" value="1"/>
</dbReference>
<dbReference type="PROSITE" id="PS51085">
    <property type="entry name" value="2FE2S_FER_2"/>
    <property type="match status" value="1"/>
</dbReference>
<dbReference type="NCBIfam" id="NF040810">
    <property type="entry name" value="BenC"/>
    <property type="match status" value="1"/>
</dbReference>
<proteinExistence type="predicted"/>
<feature type="domain" description="2Fe-2S ferredoxin-type" evidence="2">
    <location>
        <begin position="3"/>
        <end position="96"/>
    </location>
</feature>
<dbReference type="CDD" id="cd06209">
    <property type="entry name" value="BenDO_FAD_NAD"/>
    <property type="match status" value="1"/>
</dbReference>
<dbReference type="RefSeq" id="WP_284259838.1">
    <property type="nucleotide sequence ID" value="NZ_BSOS01000099.1"/>
</dbReference>
<dbReference type="Gene3D" id="3.40.50.80">
    <property type="entry name" value="Nucleotide-binding domain of ferredoxin-NADP reductase (FNR) module"/>
    <property type="match status" value="1"/>
</dbReference>
<dbReference type="InterPro" id="IPR012675">
    <property type="entry name" value="Beta-grasp_dom_sf"/>
</dbReference>
<comment type="cofactor">
    <cofactor evidence="1">
        <name>[2Fe-2S] cluster</name>
        <dbReference type="ChEBI" id="CHEBI:190135"/>
    </cofactor>
</comment>